<protein>
    <submittedName>
        <fullName evidence="1">Osmotically inducible protein C</fullName>
    </submittedName>
</protein>
<sequence length="138" mass="15128">MKVNIERLDDAFHMRASNENGNTIEMDTSASHGGSGQGVSPMQLLLAGVGGCSAIDIISILKKQKQPLGKFTIEVDGSRVDATPSVFEKIKVTYRLHGDLDENKVRKAIDLSVEKYCSVSKMLEKTAEIETAFEIIRD</sequence>
<organism evidence="1 2">
    <name type="scientific">Fulvitalea axinellae</name>
    <dbReference type="NCBI Taxonomy" id="1182444"/>
    <lineage>
        <taxon>Bacteria</taxon>
        <taxon>Pseudomonadati</taxon>
        <taxon>Bacteroidota</taxon>
        <taxon>Cytophagia</taxon>
        <taxon>Cytophagales</taxon>
        <taxon>Persicobacteraceae</taxon>
        <taxon>Fulvitalea</taxon>
    </lineage>
</organism>
<dbReference type="RefSeq" id="WP_338391774.1">
    <property type="nucleotide sequence ID" value="NZ_AP025314.1"/>
</dbReference>
<dbReference type="Proteomes" id="UP001348817">
    <property type="component" value="Chromosome"/>
</dbReference>
<dbReference type="PANTHER" id="PTHR34352">
    <property type="entry name" value="PROTEIN YHFA"/>
    <property type="match status" value="1"/>
</dbReference>
<keyword evidence="2" id="KW-1185">Reference proteome</keyword>
<dbReference type="KEGG" id="fax:FUAX_26350"/>
<dbReference type="PANTHER" id="PTHR34352:SF1">
    <property type="entry name" value="PROTEIN YHFA"/>
    <property type="match status" value="1"/>
</dbReference>
<name>A0AAU9CQ58_9BACT</name>
<gene>
    <name evidence="1" type="ORF">FUAX_26350</name>
</gene>
<dbReference type="InterPro" id="IPR015946">
    <property type="entry name" value="KH_dom-like_a/b"/>
</dbReference>
<dbReference type="Gene3D" id="3.30.300.20">
    <property type="match status" value="1"/>
</dbReference>
<dbReference type="EMBL" id="AP025314">
    <property type="protein sequence ID" value="BDD10203.1"/>
    <property type="molecule type" value="Genomic_DNA"/>
</dbReference>
<accession>A0AAU9CQ58</accession>
<dbReference type="Pfam" id="PF02566">
    <property type="entry name" value="OsmC"/>
    <property type="match status" value="1"/>
</dbReference>
<proteinExistence type="predicted"/>
<evidence type="ECO:0000313" key="2">
    <source>
        <dbReference type="Proteomes" id="UP001348817"/>
    </source>
</evidence>
<dbReference type="SUPFAM" id="SSF82784">
    <property type="entry name" value="OsmC-like"/>
    <property type="match status" value="1"/>
</dbReference>
<dbReference type="InterPro" id="IPR036102">
    <property type="entry name" value="OsmC/Ohrsf"/>
</dbReference>
<dbReference type="InterPro" id="IPR003718">
    <property type="entry name" value="OsmC/Ohr_fam"/>
</dbReference>
<dbReference type="AlphaFoldDB" id="A0AAU9CQ58"/>
<reference evidence="1 2" key="1">
    <citation type="submission" date="2021-12" db="EMBL/GenBank/DDBJ databases">
        <title>Genome sequencing of bacteria with rrn-lacking chromosome and rrn-plasmid.</title>
        <authorList>
            <person name="Anda M."/>
            <person name="Iwasaki W."/>
        </authorList>
    </citation>
    <scope>NUCLEOTIDE SEQUENCE [LARGE SCALE GENOMIC DNA]</scope>
    <source>
        <strain evidence="1 2">DSM 100852</strain>
    </source>
</reference>
<evidence type="ECO:0000313" key="1">
    <source>
        <dbReference type="EMBL" id="BDD10203.1"/>
    </source>
</evidence>